<name>A0ABW4JMU3_9BACL</name>
<organism evidence="1 2">
    <name type="scientific">Alicyclobacillus fodiniaquatilis</name>
    <dbReference type="NCBI Taxonomy" id="1661150"/>
    <lineage>
        <taxon>Bacteria</taxon>
        <taxon>Bacillati</taxon>
        <taxon>Bacillota</taxon>
        <taxon>Bacilli</taxon>
        <taxon>Bacillales</taxon>
        <taxon>Alicyclobacillaceae</taxon>
        <taxon>Alicyclobacillus</taxon>
    </lineage>
</organism>
<evidence type="ECO:0000313" key="2">
    <source>
        <dbReference type="Proteomes" id="UP001597079"/>
    </source>
</evidence>
<proteinExistence type="predicted"/>
<dbReference type="RefSeq" id="WP_377944759.1">
    <property type="nucleotide sequence ID" value="NZ_JBHUCX010000079.1"/>
</dbReference>
<dbReference type="InterPro" id="IPR016181">
    <property type="entry name" value="Acyl_CoA_acyltransferase"/>
</dbReference>
<evidence type="ECO:0000313" key="1">
    <source>
        <dbReference type="EMBL" id="MFD1676850.1"/>
    </source>
</evidence>
<reference evidence="2" key="1">
    <citation type="journal article" date="2019" name="Int. J. Syst. Evol. Microbiol.">
        <title>The Global Catalogue of Microorganisms (GCM) 10K type strain sequencing project: providing services to taxonomists for standard genome sequencing and annotation.</title>
        <authorList>
            <consortium name="The Broad Institute Genomics Platform"/>
            <consortium name="The Broad Institute Genome Sequencing Center for Infectious Disease"/>
            <person name="Wu L."/>
            <person name="Ma J."/>
        </authorList>
    </citation>
    <scope>NUCLEOTIDE SEQUENCE [LARGE SCALE GENOMIC DNA]</scope>
    <source>
        <strain evidence="2">CGMCC 1.12286</strain>
    </source>
</reference>
<accession>A0ABW4JMU3</accession>
<protein>
    <submittedName>
        <fullName evidence="1">Uncharacterized protein</fullName>
    </submittedName>
</protein>
<comment type="caution">
    <text evidence="1">The sequence shown here is derived from an EMBL/GenBank/DDBJ whole genome shotgun (WGS) entry which is preliminary data.</text>
</comment>
<gene>
    <name evidence="1" type="ORF">ACFSB2_19430</name>
</gene>
<dbReference type="SUPFAM" id="SSF55729">
    <property type="entry name" value="Acyl-CoA N-acyltransferases (Nat)"/>
    <property type="match status" value="1"/>
</dbReference>
<sequence>MTRIRSFENDDIGAITNMVSLGYPFEPGQTPEQTVKEEINNCDVWVYDDGSLKGISSVRGSYGGNDSVLIKLYTHPNERGNGNRFLSLEPNP</sequence>
<dbReference type="EMBL" id="JBHUCX010000079">
    <property type="protein sequence ID" value="MFD1676850.1"/>
    <property type="molecule type" value="Genomic_DNA"/>
</dbReference>
<dbReference type="Proteomes" id="UP001597079">
    <property type="component" value="Unassembled WGS sequence"/>
</dbReference>
<keyword evidence="2" id="KW-1185">Reference proteome</keyword>